<evidence type="ECO:0000313" key="4">
    <source>
        <dbReference type="EMBL" id="SMF80327.1"/>
    </source>
</evidence>
<comment type="pathway">
    <text evidence="1">Cofactor biosynthesis; pyrroloquinoline quinone biosynthesis.</text>
</comment>
<proteinExistence type="predicted"/>
<accession>A0A1Y6CNP7</accession>
<dbReference type="InterPro" id="IPR041881">
    <property type="entry name" value="PqqD_sf"/>
</dbReference>
<organism evidence="4 5">
    <name type="scientific">Tistlia consotensis USBA 355</name>
    <dbReference type="NCBI Taxonomy" id="560819"/>
    <lineage>
        <taxon>Bacteria</taxon>
        <taxon>Pseudomonadati</taxon>
        <taxon>Pseudomonadota</taxon>
        <taxon>Alphaproteobacteria</taxon>
        <taxon>Rhodospirillales</taxon>
        <taxon>Rhodovibrionaceae</taxon>
        <taxon>Tistlia</taxon>
    </lineage>
</organism>
<gene>
    <name evidence="4" type="ORF">SAMN05428998_14125</name>
</gene>
<dbReference type="RefSeq" id="WP_085126466.1">
    <property type="nucleotide sequence ID" value="NZ_FWZX01000041.1"/>
</dbReference>
<dbReference type="Gene3D" id="1.10.10.1150">
    <property type="entry name" value="Coenzyme PQQ synthesis protein D (PqqD)"/>
    <property type="match status" value="1"/>
</dbReference>
<dbReference type="EMBL" id="FWZX01000041">
    <property type="protein sequence ID" value="SMF80327.1"/>
    <property type="molecule type" value="Genomic_DNA"/>
</dbReference>
<dbReference type="InterPro" id="IPR008792">
    <property type="entry name" value="PQQD"/>
</dbReference>
<dbReference type="UniPathway" id="UPA00539"/>
<evidence type="ECO:0000313" key="5">
    <source>
        <dbReference type="Proteomes" id="UP000192917"/>
    </source>
</evidence>
<reference evidence="4 5" key="1">
    <citation type="submission" date="2017-04" db="EMBL/GenBank/DDBJ databases">
        <authorList>
            <person name="Afonso C.L."/>
            <person name="Miller P.J."/>
            <person name="Scott M.A."/>
            <person name="Spackman E."/>
            <person name="Goraichik I."/>
            <person name="Dimitrov K.M."/>
            <person name="Suarez D.L."/>
            <person name="Swayne D.E."/>
        </authorList>
    </citation>
    <scope>NUCLEOTIDE SEQUENCE [LARGE SCALE GENOMIC DNA]</scope>
    <source>
        <strain evidence="4 5">USBA 355</strain>
    </source>
</reference>
<dbReference type="AlphaFoldDB" id="A0A1Y6CNP7"/>
<sequence>MAGRITISEESVPRLPPGVKLRHDKARDQWLVQAPERVFVPDPIALEVIRRCNGEASVGAIVDDLAKTFQAPREVILGDVTEMLQDLADKAVMTA</sequence>
<protein>
    <submittedName>
        <fullName evidence="4">Pyrroloquinoline quinone biosynthesis protein D</fullName>
    </submittedName>
</protein>
<comment type="subunit">
    <text evidence="2">Monomer. Interacts with PqqE.</text>
</comment>
<name>A0A1Y6CNP7_9PROT</name>
<dbReference type="NCBIfam" id="TIGR03859">
    <property type="entry name" value="PQQ_PqqD"/>
    <property type="match status" value="1"/>
</dbReference>
<dbReference type="GO" id="GO:0018189">
    <property type="term" value="P:pyrroloquinoline quinone biosynthetic process"/>
    <property type="evidence" value="ECO:0007669"/>
    <property type="project" value="UniProtKB-UniPathway"/>
</dbReference>
<dbReference type="STRING" id="560819.SAMN05428998_14125"/>
<keyword evidence="5" id="KW-1185">Reference proteome</keyword>
<dbReference type="InterPro" id="IPR022479">
    <property type="entry name" value="PqqD_bac"/>
</dbReference>
<dbReference type="GO" id="GO:0048038">
    <property type="term" value="F:quinone binding"/>
    <property type="evidence" value="ECO:0007669"/>
    <property type="project" value="InterPro"/>
</dbReference>
<evidence type="ECO:0000256" key="3">
    <source>
        <dbReference type="ARBA" id="ARBA00022905"/>
    </source>
</evidence>
<keyword evidence="3" id="KW-0884">PQQ biosynthesis</keyword>
<evidence type="ECO:0000256" key="1">
    <source>
        <dbReference type="ARBA" id="ARBA00004886"/>
    </source>
</evidence>
<dbReference type="Proteomes" id="UP000192917">
    <property type="component" value="Unassembled WGS sequence"/>
</dbReference>
<dbReference type="Pfam" id="PF05402">
    <property type="entry name" value="PqqD"/>
    <property type="match status" value="1"/>
</dbReference>
<evidence type="ECO:0000256" key="2">
    <source>
        <dbReference type="ARBA" id="ARBA00011741"/>
    </source>
</evidence>